<accession>A0ABV3M4K1</accession>
<organism evidence="2 3">
    <name type="scientific">Streptomyces huasconensis</name>
    <dbReference type="NCBI Taxonomy" id="1854574"/>
    <lineage>
        <taxon>Bacteria</taxon>
        <taxon>Bacillati</taxon>
        <taxon>Actinomycetota</taxon>
        <taxon>Actinomycetes</taxon>
        <taxon>Kitasatosporales</taxon>
        <taxon>Streptomycetaceae</taxon>
        <taxon>Streptomyces</taxon>
    </lineage>
</organism>
<keyword evidence="3" id="KW-1185">Reference proteome</keyword>
<reference evidence="2 3" key="1">
    <citation type="submission" date="2024-06" db="EMBL/GenBank/DDBJ databases">
        <title>The Natural Products Discovery Center: Release of the First 8490 Sequenced Strains for Exploring Actinobacteria Biosynthetic Diversity.</title>
        <authorList>
            <person name="Kalkreuter E."/>
            <person name="Kautsar S.A."/>
            <person name="Yang D."/>
            <person name="Bader C.D."/>
            <person name="Teijaro C.N."/>
            <person name="Fluegel L."/>
            <person name="Davis C.M."/>
            <person name="Simpson J.R."/>
            <person name="Lauterbach L."/>
            <person name="Steele A.D."/>
            <person name="Gui C."/>
            <person name="Meng S."/>
            <person name="Li G."/>
            <person name="Viehrig K."/>
            <person name="Ye F."/>
            <person name="Su P."/>
            <person name="Kiefer A.F."/>
            <person name="Nichols A."/>
            <person name="Cepeda A.J."/>
            <person name="Yan W."/>
            <person name="Fan B."/>
            <person name="Jiang Y."/>
            <person name="Adhikari A."/>
            <person name="Zheng C.-J."/>
            <person name="Schuster L."/>
            <person name="Cowan T.M."/>
            <person name="Smanski M.J."/>
            <person name="Chevrette M.G."/>
            <person name="De Carvalho L.P.S."/>
            <person name="Shen B."/>
        </authorList>
    </citation>
    <scope>NUCLEOTIDE SEQUENCE [LARGE SCALE GENOMIC DNA]</scope>
    <source>
        <strain evidence="2 3">NPDC047833</strain>
    </source>
</reference>
<gene>
    <name evidence="2" type="ORF">AB0887_32415</name>
</gene>
<sequence length="792" mass="86649">MSIDVKGTVALTGRVSDDVRLEDARIDVWARPNQDVQKKLKRGDTVPRFHLPRSAVTAEGDEFAVVLDRKSLKQRFVSDGEIVQLEVEIYDPKTGKRAFTTTSVRSIGDDRSGRKWVDPLRSPLSGARPRIAAAKPVLLDVPMKQAPSTRDADIFNCGTQKVENEWDAWADIGETFPVDDGGGGMKFTTGAAAKFSVAVNLDFPTGSWTDESSSTMSSEKTYEWPAWGAAAGADVGKPRKYQVEVRYQLIKCSIPPYNMKTWHVLYPSAYTGLARHKIVDRPNWIGGDFTKCGPVTSSLWSRSEGEGGSQGNSWKSSKGITELGGWAGGFELKTEREWSKESTITYKMGGADGANWLCGLDEKPGLASKVGQFSKILQKDCSSTRVPVAADVKAKAAPEQTFNNYAKTTPNGWTGGDSTYSVRLPDGRNLWLYSDTFLGPLKSDGTRPTSAPLVNNTFVIQNGSSLSTIQGGTASSPAAIMPPPATSTADHPRWYWLGDGMIATVDNQDRLQVIFHQWEKFGPGGWDFGMEKVVVATFALNNLKSPMSVKEIPVAADRGSRIQWGAALLPASMSGDGYTYIYGIDDAPTNKALRIARVKGSDLSQVDKWMFYNADLQAWMPEWQQGTHSTVGIANEFSVTKWDEGNAFVLISQDSLDAFSAKIRIWSNCQPWAFGRALGQDVLYQMPEVGLFGSYGDKNIFAYNAHAHPTLTSGGRLTLSYNVNSFDSTVGSQGAHYRDPSIYRPRFVSFRLVSSSVARSQLKLDVGNDGAQASRERGVGKPPCTTCRGIRR</sequence>
<evidence type="ECO:0000313" key="3">
    <source>
        <dbReference type="Proteomes" id="UP001553843"/>
    </source>
</evidence>
<name>A0ABV3M4K1_9ACTN</name>
<dbReference type="Proteomes" id="UP001553843">
    <property type="component" value="Unassembled WGS sequence"/>
</dbReference>
<protein>
    <recommendedName>
        <fullName evidence="4">DUF4185 domain-containing protein</fullName>
    </recommendedName>
</protein>
<dbReference type="EMBL" id="JBEYRS010000018">
    <property type="protein sequence ID" value="MEW2366641.1"/>
    <property type="molecule type" value="Genomic_DNA"/>
</dbReference>
<feature type="region of interest" description="Disordered" evidence="1">
    <location>
        <begin position="768"/>
        <end position="792"/>
    </location>
</feature>
<proteinExistence type="predicted"/>
<dbReference type="RefSeq" id="WP_359783089.1">
    <property type="nucleotide sequence ID" value="NZ_JBEYRR010000013.1"/>
</dbReference>
<comment type="caution">
    <text evidence="2">The sequence shown here is derived from an EMBL/GenBank/DDBJ whole genome shotgun (WGS) entry which is preliminary data.</text>
</comment>
<evidence type="ECO:0000313" key="2">
    <source>
        <dbReference type="EMBL" id="MEW2366641.1"/>
    </source>
</evidence>
<evidence type="ECO:0000256" key="1">
    <source>
        <dbReference type="SAM" id="MobiDB-lite"/>
    </source>
</evidence>
<evidence type="ECO:0008006" key="4">
    <source>
        <dbReference type="Google" id="ProtNLM"/>
    </source>
</evidence>